<organism evidence="2 3">
    <name type="scientific">Falsiroseomonas tokyonensis</name>
    <dbReference type="NCBI Taxonomy" id="430521"/>
    <lineage>
        <taxon>Bacteria</taxon>
        <taxon>Pseudomonadati</taxon>
        <taxon>Pseudomonadota</taxon>
        <taxon>Alphaproteobacteria</taxon>
        <taxon>Acetobacterales</taxon>
        <taxon>Roseomonadaceae</taxon>
        <taxon>Falsiroseomonas</taxon>
    </lineage>
</organism>
<dbReference type="EMBL" id="JBHRSB010000005">
    <property type="protein sequence ID" value="MFC3002003.1"/>
    <property type="molecule type" value="Genomic_DNA"/>
</dbReference>
<dbReference type="Proteomes" id="UP001595420">
    <property type="component" value="Unassembled WGS sequence"/>
</dbReference>
<feature type="transmembrane region" description="Helical" evidence="1">
    <location>
        <begin position="93"/>
        <end position="111"/>
    </location>
</feature>
<feature type="transmembrane region" description="Helical" evidence="1">
    <location>
        <begin position="62"/>
        <end position="81"/>
    </location>
</feature>
<evidence type="ECO:0000313" key="3">
    <source>
        <dbReference type="Proteomes" id="UP001595420"/>
    </source>
</evidence>
<protein>
    <submittedName>
        <fullName evidence="2">DUF2214 domain-containing protein</fullName>
    </submittedName>
</protein>
<dbReference type="RefSeq" id="WP_216838064.1">
    <property type="nucleotide sequence ID" value="NZ_JAFNJS010000005.1"/>
</dbReference>
<keyword evidence="3" id="KW-1185">Reference proteome</keyword>
<gene>
    <name evidence="2" type="ORF">ACFOD3_19015</name>
</gene>
<evidence type="ECO:0000256" key="1">
    <source>
        <dbReference type="SAM" id="Phobius"/>
    </source>
</evidence>
<comment type="caution">
    <text evidence="2">The sequence shown here is derived from an EMBL/GenBank/DDBJ whole genome shotgun (WGS) entry which is preliminary data.</text>
</comment>
<keyword evidence="1" id="KW-1133">Transmembrane helix</keyword>
<keyword evidence="1" id="KW-0472">Membrane</keyword>
<proteinExistence type="predicted"/>
<feature type="transmembrane region" description="Helical" evidence="1">
    <location>
        <begin position="20"/>
        <end position="42"/>
    </location>
</feature>
<name>A0ABV7BXD1_9PROT</name>
<keyword evidence="1" id="KW-0812">Transmembrane</keyword>
<feature type="transmembrane region" description="Helical" evidence="1">
    <location>
        <begin position="132"/>
        <end position="152"/>
    </location>
</feature>
<sequence>MLDLLAASAPAVALRGSVTFYLLVNAAHVLGLGLLVGAIATLDLRLLGAFRAAPVAVLAPPLVRVAGVGLGLAALTGLALFSTRPGTYLENPAFLAKLALLALAVLNLALLHAGRPWRAALAGGAVAGRLRVAAAVSLAAWLGALLAGRWIGFLQ</sequence>
<accession>A0ABV7BXD1</accession>
<reference evidence="3" key="1">
    <citation type="journal article" date="2019" name="Int. J. Syst. Evol. Microbiol.">
        <title>The Global Catalogue of Microorganisms (GCM) 10K type strain sequencing project: providing services to taxonomists for standard genome sequencing and annotation.</title>
        <authorList>
            <consortium name="The Broad Institute Genomics Platform"/>
            <consortium name="The Broad Institute Genome Sequencing Center for Infectious Disease"/>
            <person name="Wu L."/>
            <person name="Ma J."/>
        </authorList>
    </citation>
    <scope>NUCLEOTIDE SEQUENCE [LARGE SCALE GENOMIC DNA]</scope>
    <source>
        <strain evidence="3">CGMCC 1.16855</strain>
    </source>
</reference>
<evidence type="ECO:0000313" key="2">
    <source>
        <dbReference type="EMBL" id="MFC3002003.1"/>
    </source>
</evidence>